<dbReference type="AlphaFoldDB" id="L8JS43"/>
<dbReference type="RefSeq" id="WP_009581284.1">
    <property type="nucleotide sequence ID" value="NZ_AMZN01000055.1"/>
</dbReference>
<dbReference type="EMBL" id="AMZN01000055">
    <property type="protein sequence ID" value="ELR70192.1"/>
    <property type="molecule type" value="Genomic_DNA"/>
</dbReference>
<organism evidence="1 2">
    <name type="scientific">Fulvivirga imtechensis AK7</name>
    <dbReference type="NCBI Taxonomy" id="1237149"/>
    <lineage>
        <taxon>Bacteria</taxon>
        <taxon>Pseudomonadati</taxon>
        <taxon>Bacteroidota</taxon>
        <taxon>Cytophagia</taxon>
        <taxon>Cytophagales</taxon>
        <taxon>Fulvivirgaceae</taxon>
        <taxon>Fulvivirga</taxon>
    </lineage>
</organism>
<evidence type="ECO:0000313" key="2">
    <source>
        <dbReference type="Proteomes" id="UP000011135"/>
    </source>
</evidence>
<gene>
    <name evidence="1" type="ORF">C900_03877</name>
</gene>
<comment type="caution">
    <text evidence="1">The sequence shown here is derived from an EMBL/GenBank/DDBJ whole genome shotgun (WGS) entry which is preliminary data.</text>
</comment>
<accession>L8JS43</accession>
<proteinExistence type="predicted"/>
<name>L8JS43_9BACT</name>
<keyword evidence="2" id="KW-1185">Reference proteome</keyword>
<protein>
    <submittedName>
        <fullName evidence="1">Uncharacterized protein</fullName>
    </submittedName>
</protein>
<sequence>MAKPKIVYDPDGSVVLDNIEWTWESLKHVCHSDFVFEGKPRGFICRKYKLPRDILNEWIESENWEYDRKSHWQRPYSYRIDSALNNLMINISHLVEIQEEVNDIEFDEKNILSRIKIDIQAKENDQWKIYKTLILEKYAVLIEGIGEYIGSEKIKILDDTEEIKYKAQVSPGEILIRYLKEKGKIKNPQN</sequence>
<dbReference type="OrthoDB" id="9832275at2"/>
<reference evidence="1 2" key="1">
    <citation type="submission" date="2012-12" db="EMBL/GenBank/DDBJ databases">
        <title>Genome assembly of Fulvivirga imtechensis AK7.</title>
        <authorList>
            <person name="Nupur N."/>
            <person name="Khatri I."/>
            <person name="Kumar R."/>
            <person name="Subramanian S."/>
            <person name="Pinnaka A."/>
        </authorList>
    </citation>
    <scope>NUCLEOTIDE SEQUENCE [LARGE SCALE GENOMIC DNA]</scope>
    <source>
        <strain evidence="1 2">AK7</strain>
    </source>
</reference>
<evidence type="ECO:0000313" key="1">
    <source>
        <dbReference type="EMBL" id="ELR70192.1"/>
    </source>
</evidence>
<dbReference type="Proteomes" id="UP000011135">
    <property type="component" value="Unassembled WGS sequence"/>
</dbReference>
<dbReference type="STRING" id="1237149.C900_03877"/>